<proteinExistence type="predicted"/>
<feature type="region of interest" description="Disordered" evidence="2">
    <location>
        <begin position="1004"/>
        <end position="1046"/>
    </location>
</feature>
<dbReference type="Proteomes" id="UP000800235">
    <property type="component" value="Unassembled WGS sequence"/>
</dbReference>
<name>A0A9P4NXY5_9PEZI</name>
<feature type="region of interest" description="Disordered" evidence="2">
    <location>
        <begin position="1607"/>
        <end position="1643"/>
    </location>
</feature>
<feature type="region of interest" description="Disordered" evidence="2">
    <location>
        <begin position="1060"/>
        <end position="1129"/>
    </location>
</feature>
<feature type="compositionally biased region" description="Low complexity" evidence="2">
    <location>
        <begin position="1004"/>
        <end position="1026"/>
    </location>
</feature>
<feature type="compositionally biased region" description="Polar residues" evidence="2">
    <location>
        <begin position="444"/>
        <end position="476"/>
    </location>
</feature>
<dbReference type="EMBL" id="MU007021">
    <property type="protein sequence ID" value="KAF2433308.1"/>
    <property type="molecule type" value="Genomic_DNA"/>
</dbReference>
<protein>
    <submittedName>
        <fullName evidence="3">Uncharacterized protein</fullName>
    </submittedName>
</protein>
<feature type="compositionally biased region" description="Basic and acidic residues" evidence="2">
    <location>
        <begin position="1626"/>
        <end position="1643"/>
    </location>
</feature>
<feature type="region of interest" description="Disordered" evidence="2">
    <location>
        <begin position="552"/>
        <end position="587"/>
    </location>
</feature>
<evidence type="ECO:0000256" key="2">
    <source>
        <dbReference type="SAM" id="MobiDB-lite"/>
    </source>
</evidence>
<comment type="caution">
    <text evidence="3">The sequence shown here is derived from an EMBL/GenBank/DDBJ whole genome shotgun (WGS) entry which is preliminary data.</text>
</comment>
<feature type="compositionally biased region" description="Low complexity" evidence="2">
    <location>
        <begin position="1117"/>
        <end position="1126"/>
    </location>
</feature>
<feature type="region of interest" description="Disordered" evidence="2">
    <location>
        <begin position="1160"/>
        <end position="1243"/>
    </location>
</feature>
<feature type="compositionally biased region" description="Polar residues" evidence="2">
    <location>
        <begin position="22"/>
        <end position="52"/>
    </location>
</feature>
<feature type="region of interest" description="Disordered" evidence="2">
    <location>
        <begin position="1"/>
        <end position="530"/>
    </location>
</feature>
<feature type="compositionally biased region" description="Polar residues" evidence="2">
    <location>
        <begin position="188"/>
        <end position="198"/>
    </location>
</feature>
<feature type="coiled-coil region" evidence="1">
    <location>
        <begin position="771"/>
        <end position="875"/>
    </location>
</feature>
<feature type="compositionally biased region" description="Low complexity" evidence="2">
    <location>
        <begin position="700"/>
        <end position="711"/>
    </location>
</feature>
<feature type="region of interest" description="Disordered" evidence="2">
    <location>
        <begin position="700"/>
        <end position="752"/>
    </location>
</feature>
<accession>A0A9P4NXY5</accession>
<sequence>MSNYRPPHGYGQPPVQDPYQRPGSTTYGQPQATGGASIYTSPPPMNQTSQWAPPQIMQDVPQGQYASPQNVQDGGASVYNPNTYGVMPGRTSQGSPVGPPLPPRHPQPQIPQPYQASQQVYRGQGGALQPPPLGSLPQGYQAEAAQSGQWPQHPPYSQQPPTHRYEPQQSGGYGQDNQDVAVPPYQYPQHQVHYNSTAPPQPLQTPGGSYFSSSGQQGGVGQSHPNQPAGPPPGHPYAPVQVQQTPLAYGEQQSQEPSNRFSYVAPPPPPPKTEIYGAGHSQNQFGNVQGGPFYENGHQQYHQAQGQAQANQPYGQHVHQPQPATAGYQQQQGGYDAPSPHQTPAQPAQHPYAPLQQQHAPLYQPHPTHGSPAQAFTVPPPPPVGAQNAQNPSWPQHQPINAPQPLQAPYANQTQHGHSVSAIHDPYNQAPPLPTRPDEPVSPLFNSRQSISFDRSSAQRQSISGVPSRSESQISRKSIPISAAVSAQEPSFAEQRTTTPEPVAPPRTSTPGVSALGLGGPSDWEHFGHGADEIDDTAMYGTKSPEEDAAHNFASVELPASPVRERDRRSSVDTIEDDGSWRPSPAVVNADVMPAPLQSHGRTPDSVAQTVTPPPHGVYELQHHGNEQQQTPPKAMPQPMLDDPDYIPPMPLTPPPVGGARTNRPIVIGGTAPSQTQAPGLIPHATSIVMDEGGWQQNVQNAPAAQQQEAVTSEPHPQTHVQPHVNPSADGFDMADGTKQPPSQPFAQSTEQTPVYQALQAPNSQSQNQFQSQNGEELMQARRELEEINRRLEAAETALAQRNTEFAQLSSYLEQKVALLNSSKTAMKEMKKKLEAQKQLSLSTDDQLKHAHAEHAALREKLSQAEIGLVEAKQTHDGEKSNLQLKLEESIIALAASKQTYNGEKSDLQQKLDESIIASAAARTASDILKKLLDEALEEAKEKTAAPVDIAPGLDPWFKGSLQRCLDMLELESEPLPVQEKMQVFMDFVNAEARLRGIEMPFGPQGQVLGLKQPPPQQQQRSSSPAPKRDMPPPIQTGPKTSFKGSDDFIFVDSDNEFQYSPGGRPIMKPRSQEAAVPTKQPAREISPTRIMPVELPSGSPPKPEAYRPFRGGEVGTSGTSGSPPVLENLKKAPVVQPPIDKPAYTPFVYNSGEQAAVPLPASQTPISTPTPEPIYKPASATFTQPKKSESKSSTPRESPAAAPRDDPLLPQPLKPKIPGNSTALGKNDIAPKLQRNQSSTASTSLDDLATLLPPVQMPGSVKSEHLQAIRSALTSLPTNYNCAPDLTKKWETQAAVTRSRLENERRKRQAETERRSNELYDDQEINYGDLEDLESQAKEEEMDLKAKEDMEEYESYGREVFEPIFHKLHEQIRALQGIHDNALRLVKGAVAGRQALSLLPDETDLAEAMAFLLQVYDALEQQHAEVANAVKERDRRYKRTQTKPLYARGDIAKMKQVERSFEVSERKNDVKSQVERAERCKRVYKTIEEGMERGISTNEDLAADILTAAESSSPIPSDDLIKRVRGVVEDVYAHTTKLMKVFEKADMQLNECEYDVSVASAKLKGGDRAFFDRLEREKGIEDGKLKEESGKRIQVVGEHLREALGRLDGLKKGDGGGEGEGEEAREERMRRALEEAKRRNGD</sequence>
<reference evidence="3" key="1">
    <citation type="journal article" date="2020" name="Stud. Mycol.">
        <title>101 Dothideomycetes genomes: a test case for predicting lifestyles and emergence of pathogens.</title>
        <authorList>
            <person name="Haridas S."/>
            <person name="Albert R."/>
            <person name="Binder M."/>
            <person name="Bloem J."/>
            <person name="Labutti K."/>
            <person name="Salamov A."/>
            <person name="Andreopoulos B."/>
            <person name="Baker S."/>
            <person name="Barry K."/>
            <person name="Bills G."/>
            <person name="Bluhm B."/>
            <person name="Cannon C."/>
            <person name="Castanera R."/>
            <person name="Culley D."/>
            <person name="Daum C."/>
            <person name="Ezra D."/>
            <person name="Gonzalez J."/>
            <person name="Henrissat B."/>
            <person name="Kuo A."/>
            <person name="Liang C."/>
            <person name="Lipzen A."/>
            <person name="Lutzoni F."/>
            <person name="Magnuson J."/>
            <person name="Mondo S."/>
            <person name="Nolan M."/>
            <person name="Ohm R."/>
            <person name="Pangilinan J."/>
            <person name="Park H.-J."/>
            <person name="Ramirez L."/>
            <person name="Alfaro M."/>
            <person name="Sun H."/>
            <person name="Tritt A."/>
            <person name="Yoshinaga Y."/>
            <person name="Zwiers L.-H."/>
            <person name="Turgeon B."/>
            <person name="Goodwin S."/>
            <person name="Spatafora J."/>
            <person name="Crous P."/>
            <person name="Grigoriev I."/>
        </authorList>
    </citation>
    <scope>NUCLEOTIDE SEQUENCE</scope>
    <source>
        <strain evidence="3">CBS 130266</strain>
    </source>
</reference>
<feature type="compositionally biased region" description="Basic and acidic residues" evidence="2">
    <location>
        <begin position="1300"/>
        <end position="1319"/>
    </location>
</feature>
<gene>
    <name evidence="3" type="ORF">EJ08DRAFT_676845</name>
</gene>
<feature type="compositionally biased region" description="Low complexity" evidence="2">
    <location>
        <begin position="296"/>
        <end position="361"/>
    </location>
</feature>
<feature type="compositionally biased region" description="Polar residues" evidence="2">
    <location>
        <begin position="1181"/>
        <end position="1197"/>
    </location>
</feature>
<feature type="compositionally biased region" description="Basic and acidic residues" evidence="2">
    <location>
        <begin position="1607"/>
        <end position="1616"/>
    </location>
</feature>
<evidence type="ECO:0000313" key="3">
    <source>
        <dbReference type="EMBL" id="KAF2433308.1"/>
    </source>
</evidence>
<feature type="compositionally biased region" description="Polar residues" evidence="2">
    <location>
        <begin position="243"/>
        <end position="261"/>
    </location>
</feature>
<organism evidence="3 4">
    <name type="scientific">Tothia fuscella</name>
    <dbReference type="NCBI Taxonomy" id="1048955"/>
    <lineage>
        <taxon>Eukaryota</taxon>
        <taxon>Fungi</taxon>
        <taxon>Dikarya</taxon>
        <taxon>Ascomycota</taxon>
        <taxon>Pezizomycotina</taxon>
        <taxon>Dothideomycetes</taxon>
        <taxon>Pleosporomycetidae</taxon>
        <taxon>Venturiales</taxon>
        <taxon>Cylindrosympodiaceae</taxon>
        <taxon>Tothia</taxon>
    </lineage>
</organism>
<feature type="region of interest" description="Disordered" evidence="2">
    <location>
        <begin position="1296"/>
        <end position="1342"/>
    </location>
</feature>
<dbReference type="OrthoDB" id="1883964at2759"/>
<evidence type="ECO:0000256" key="1">
    <source>
        <dbReference type="SAM" id="Coils"/>
    </source>
</evidence>
<feature type="compositionally biased region" description="Pro residues" evidence="2">
    <location>
        <begin position="97"/>
        <end position="111"/>
    </location>
</feature>
<keyword evidence="4" id="KW-1185">Reference proteome</keyword>
<keyword evidence="1" id="KW-0175">Coiled coil</keyword>
<feature type="compositionally biased region" description="Polar residues" evidence="2">
    <location>
        <begin position="159"/>
        <end position="178"/>
    </location>
</feature>
<evidence type="ECO:0000313" key="4">
    <source>
        <dbReference type="Proteomes" id="UP000800235"/>
    </source>
</evidence>
<feature type="compositionally biased region" description="Acidic residues" evidence="2">
    <location>
        <begin position="1320"/>
        <end position="1335"/>
    </location>
</feature>